<dbReference type="SMART" id="SM00718">
    <property type="entry name" value="DM4_12"/>
    <property type="match status" value="1"/>
</dbReference>
<proteinExistence type="predicted"/>
<keyword evidence="2" id="KW-1185">Reference proteome</keyword>
<dbReference type="AlphaFoldDB" id="A0A6J1LC23"/>
<reference evidence="3" key="1">
    <citation type="submission" date="2025-08" db="UniProtKB">
        <authorList>
            <consortium name="RefSeq"/>
        </authorList>
    </citation>
    <scope>IDENTIFICATION</scope>
    <source>
        <strain evidence="3">15085-1641.00</strain>
        <tissue evidence="3">Whole body</tissue>
    </source>
</reference>
<evidence type="ECO:0000256" key="1">
    <source>
        <dbReference type="SAM" id="SignalP"/>
    </source>
</evidence>
<dbReference type="OMA" id="QDCARFY"/>
<accession>A0A6J1LC23</accession>
<protein>
    <submittedName>
        <fullName evidence="3">Uncharacterized protein LOC111593368</fullName>
    </submittedName>
</protein>
<gene>
    <name evidence="3" type="primary">LOC111593368</name>
</gene>
<dbReference type="PANTHER" id="PTHR21253:SF0">
    <property type="entry name" value="F-BOX ONLY PROTEIN 11-RELATED"/>
    <property type="match status" value="1"/>
</dbReference>
<dbReference type="RefSeq" id="XP_023161851.2">
    <property type="nucleotide sequence ID" value="XM_023306083.2"/>
</dbReference>
<evidence type="ECO:0000313" key="3">
    <source>
        <dbReference type="RefSeq" id="XP_023161851.2"/>
    </source>
</evidence>
<organism evidence="2 3">
    <name type="scientific">Drosophila hydei</name>
    <name type="common">Fruit fly</name>
    <dbReference type="NCBI Taxonomy" id="7224"/>
    <lineage>
        <taxon>Eukaryota</taxon>
        <taxon>Metazoa</taxon>
        <taxon>Ecdysozoa</taxon>
        <taxon>Arthropoda</taxon>
        <taxon>Hexapoda</taxon>
        <taxon>Insecta</taxon>
        <taxon>Pterygota</taxon>
        <taxon>Neoptera</taxon>
        <taxon>Endopterygota</taxon>
        <taxon>Diptera</taxon>
        <taxon>Brachycera</taxon>
        <taxon>Muscomorpha</taxon>
        <taxon>Ephydroidea</taxon>
        <taxon>Drosophilidae</taxon>
        <taxon>Drosophila</taxon>
    </lineage>
</organism>
<feature type="signal peptide" evidence="1">
    <location>
        <begin position="1"/>
        <end position="18"/>
    </location>
</feature>
<sequence>MRCTAVVVLVSLFGYVAAATFGNQTELLVGQDGLLSRRVRAVLFPKTSSVLITAAMTKIIVGGRPGGLQYSLEFDMYVALPDTVEGWRPNILLDHAKHKNPTAPKPKRRWDWPFQDYRRNGTRYSYPLGNPNLYYRVPYQPEYYANYVKSQTHKDYFYKSPWQLTEEPWQGHRRHKAEDEVYKSWADVPSWKLNRDYRERRAIFDQLEAMGNYFRLDLRSCIKRSICELKARFNENHGSGLLMEDLLRIILTLPEEVTDEKYKHQVNMRDCARFYAVSCPYRVLDFLTMNVGSS</sequence>
<dbReference type="GeneID" id="111593368"/>
<dbReference type="OrthoDB" id="8180611at2759"/>
<dbReference type="KEGG" id="dhe:111593368"/>
<name>A0A6J1LC23_DROHY</name>
<feature type="chain" id="PRO_5026714849" evidence="1">
    <location>
        <begin position="19"/>
        <end position="294"/>
    </location>
</feature>
<dbReference type="Pfam" id="PF07841">
    <property type="entry name" value="DM4_12"/>
    <property type="match status" value="1"/>
</dbReference>
<dbReference type="Proteomes" id="UP000504633">
    <property type="component" value="Unplaced"/>
</dbReference>
<dbReference type="InterPro" id="IPR006631">
    <property type="entry name" value="DM4_12"/>
</dbReference>
<evidence type="ECO:0000313" key="2">
    <source>
        <dbReference type="Proteomes" id="UP000504633"/>
    </source>
</evidence>
<dbReference type="PANTHER" id="PTHR21253">
    <property type="entry name" value="F-BOX ONLY PROTEIN 11-RELATED"/>
    <property type="match status" value="1"/>
</dbReference>
<keyword evidence="1" id="KW-0732">Signal</keyword>